<dbReference type="SUPFAM" id="SSF81653">
    <property type="entry name" value="Calcium ATPase, transduction domain A"/>
    <property type="match status" value="1"/>
</dbReference>
<dbReference type="InterPro" id="IPR004014">
    <property type="entry name" value="ATPase_P-typ_cation-transptr_N"/>
</dbReference>
<dbReference type="InterPro" id="IPR044492">
    <property type="entry name" value="P_typ_ATPase_HD_dom"/>
</dbReference>
<dbReference type="SFLD" id="SFLDG00002">
    <property type="entry name" value="C1.7:_P-type_atpase_like"/>
    <property type="match status" value="1"/>
</dbReference>
<evidence type="ECO:0000256" key="3">
    <source>
        <dbReference type="ARBA" id="ARBA00022741"/>
    </source>
</evidence>
<dbReference type="Gene3D" id="3.40.50.1000">
    <property type="entry name" value="HAD superfamily/HAD-like"/>
    <property type="match status" value="2"/>
</dbReference>
<keyword evidence="7 9" id="KW-0472">Membrane</keyword>
<dbReference type="InterPro" id="IPR018303">
    <property type="entry name" value="ATPase_P-typ_P_site"/>
</dbReference>
<dbReference type="NCBIfam" id="TIGR01494">
    <property type="entry name" value="ATPase_P-type"/>
    <property type="match status" value="2"/>
</dbReference>
<feature type="transmembrane region" description="Helical" evidence="9">
    <location>
        <begin position="665"/>
        <end position="685"/>
    </location>
</feature>
<dbReference type="Proteomes" id="UP001200741">
    <property type="component" value="Unassembled WGS sequence"/>
</dbReference>
<keyword evidence="3" id="KW-0547">Nucleotide-binding</keyword>
<dbReference type="PRINTS" id="PR00119">
    <property type="entry name" value="CATATPASE"/>
</dbReference>
<dbReference type="PROSITE" id="PS00154">
    <property type="entry name" value="ATPASE_E1_E2"/>
    <property type="match status" value="1"/>
</dbReference>
<dbReference type="EMBL" id="JAJTWU010000008">
    <property type="protein sequence ID" value="MCE4556748.1"/>
    <property type="molecule type" value="Genomic_DNA"/>
</dbReference>
<evidence type="ECO:0000256" key="1">
    <source>
        <dbReference type="ARBA" id="ARBA00004141"/>
    </source>
</evidence>
<feature type="transmembrane region" description="Helical" evidence="9">
    <location>
        <begin position="833"/>
        <end position="858"/>
    </location>
</feature>
<accession>A0ABS8XXT6</accession>
<evidence type="ECO:0000256" key="2">
    <source>
        <dbReference type="ARBA" id="ARBA00022692"/>
    </source>
</evidence>
<dbReference type="PANTHER" id="PTHR42861">
    <property type="entry name" value="CALCIUM-TRANSPORTING ATPASE"/>
    <property type="match status" value="1"/>
</dbReference>
<dbReference type="InterPro" id="IPR006068">
    <property type="entry name" value="ATPase_P-typ_cation-transptr_C"/>
</dbReference>
<evidence type="ECO:0000256" key="7">
    <source>
        <dbReference type="ARBA" id="ARBA00023136"/>
    </source>
</evidence>
<feature type="transmembrane region" description="Helical" evidence="9">
    <location>
        <begin position="90"/>
        <end position="106"/>
    </location>
</feature>
<evidence type="ECO:0000313" key="12">
    <source>
        <dbReference type="Proteomes" id="UP001200741"/>
    </source>
</evidence>
<dbReference type="SUPFAM" id="SSF81660">
    <property type="entry name" value="Metal cation-transporting ATPase, ATP-binding domain N"/>
    <property type="match status" value="1"/>
</dbReference>
<dbReference type="InterPro" id="IPR023298">
    <property type="entry name" value="ATPase_P-typ_TM_dom_sf"/>
</dbReference>
<feature type="transmembrane region" description="Helical" evidence="9">
    <location>
        <begin position="773"/>
        <end position="794"/>
    </location>
</feature>
<dbReference type="SFLD" id="SFLDF00027">
    <property type="entry name" value="p-type_atpase"/>
    <property type="match status" value="1"/>
</dbReference>
<dbReference type="InterPro" id="IPR008250">
    <property type="entry name" value="ATPase_P-typ_transduc_dom_A_sf"/>
</dbReference>
<dbReference type="Pfam" id="PF00702">
    <property type="entry name" value="Hydrolase"/>
    <property type="match status" value="1"/>
</dbReference>
<comment type="caution">
    <text evidence="11">The sequence shown here is derived from an EMBL/GenBank/DDBJ whole genome shotgun (WGS) entry which is preliminary data.</text>
</comment>
<dbReference type="SUPFAM" id="SSF81665">
    <property type="entry name" value="Calcium ATPase, transmembrane domain M"/>
    <property type="match status" value="1"/>
</dbReference>
<evidence type="ECO:0000256" key="9">
    <source>
        <dbReference type="SAM" id="Phobius"/>
    </source>
</evidence>
<keyword evidence="12" id="KW-1185">Reference proteome</keyword>
<dbReference type="InterPro" id="IPR023299">
    <property type="entry name" value="ATPase_P-typ_cyto_dom_N"/>
</dbReference>
<organism evidence="11 12">
    <name type="scientific">Pelomonas cellulosilytica</name>
    <dbReference type="NCBI Taxonomy" id="2906762"/>
    <lineage>
        <taxon>Bacteria</taxon>
        <taxon>Pseudomonadati</taxon>
        <taxon>Pseudomonadota</taxon>
        <taxon>Betaproteobacteria</taxon>
        <taxon>Burkholderiales</taxon>
        <taxon>Sphaerotilaceae</taxon>
        <taxon>Roseateles</taxon>
    </lineage>
</organism>
<feature type="domain" description="Cation-transporting P-type ATPase N-terminal" evidence="10">
    <location>
        <begin position="22"/>
        <end position="86"/>
    </location>
</feature>
<keyword evidence="6 9" id="KW-1133">Transmembrane helix</keyword>
<evidence type="ECO:0000259" key="10">
    <source>
        <dbReference type="SMART" id="SM00831"/>
    </source>
</evidence>
<dbReference type="Gene3D" id="3.40.1110.10">
    <property type="entry name" value="Calcium-transporting ATPase, cytoplasmic domain N"/>
    <property type="match status" value="2"/>
</dbReference>
<dbReference type="Gene3D" id="2.70.150.10">
    <property type="entry name" value="Calcium-transporting ATPase, cytoplasmic transduction domain A"/>
    <property type="match status" value="1"/>
</dbReference>
<name>A0ABS8XXT6_9BURK</name>
<dbReference type="SUPFAM" id="SSF56784">
    <property type="entry name" value="HAD-like"/>
    <property type="match status" value="1"/>
</dbReference>
<keyword evidence="5" id="KW-1278">Translocase</keyword>
<dbReference type="Pfam" id="PF00690">
    <property type="entry name" value="Cation_ATPase_N"/>
    <property type="match status" value="1"/>
</dbReference>
<dbReference type="RefSeq" id="WP_233373873.1">
    <property type="nucleotide sequence ID" value="NZ_JAJTWU010000008.1"/>
</dbReference>
<keyword evidence="2 9" id="KW-0812">Transmembrane</keyword>
<dbReference type="InterPro" id="IPR036412">
    <property type="entry name" value="HAD-like_sf"/>
</dbReference>
<proteinExistence type="predicted"/>
<reference evidence="11 12" key="1">
    <citation type="submission" date="2021-12" db="EMBL/GenBank/DDBJ databases">
        <title>Genome seq of P8.</title>
        <authorList>
            <person name="Seo T."/>
        </authorList>
    </citation>
    <scope>NUCLEOTIDE SEQUENCE [LARGE SCALE GENOMIC DNA]</scope>
    <source>
        <strain evidence="11 12">P8</strain>
    </source>
</reference>
<evidence type="ECO:0000256" key="8">
    <source>
        <dbReference type="SAM" id="MobiDB-lite"/>
    </source>
</evidence>
<evidence type="ECO:0000313" key="11">
    <source>
        <dbReference type="EMBL" id="MCE4556748.1"/>
    </source>
</evidence>
<protein>
    <submittedName>
        <fullName evidence="11">Cation-translocating P-type ATPase</fullName>
    </submittedName>
</protein>
<comment type="subcellular location">
    <subcellularLocation>
        <location evidence="1">Membrane</location>
        <topology evidence="1">Multi-pass membrane protein</topology>
    </subcellularLocation>
</comment>
<dbReference type="Gene3D" id="1.20.1110.10">
    <property type="entry name" value="Calcium-transporting ATPase, transmembrane domain"/>
    <property type="match status" value="2"/>
</dbReference>
<evidence type="ECO:0000256" key="6">
    <source>
        <dbReference type="ARBA" id="ARBA00022989"/>
    </source>
</evidence>
<dbReference type="Pfam" id="PF00689">
    <property type="entry name" value="Cation_ATPase_C"/>
    <property type="match status" value="1"/>
</dbReference>
<feature type="transmembrane region" description="Helical" evidence="9">
    <location>
        <begin position="806"/>
        <end position="827"/>
    </location>
</feature>
<feature type="transmembrane region" description="Helical" evidence="9">
    <location>
        <begin position="65"/>
        <end position="84"/>
    </location>
</feature>
<evidence type="ECO:0000256" key="4">
    <source>
        <dbReference type="ARBA" id="ARBA00022840"/>
    </source>
</evidence>
<sequence>MNPNRPLAAGTDAPDHQAPHGPGPGLTTPASGLSQVEAAARLAAHGPNEMADHERQGFGATLRNVLTEPMFLMLLGAAGLYLVVGDLGEGLLLAFFAVVTVGLVIVQDRRSEHALDALRGLAAPQVRVLREGRAQRLPARELVPGDLMLLAEGERIAADGWVRETVGLGVDESLLTGESVPVRKHAAAVALDAPPAPGSEDTPMVYAGTLVVGGHALVEVVATGRGTQVGRIGASLADIETAPTPLQRHLQRLVRAFGVGTVLASGAIALGYGLIYGNWLQGLLSALALGMAMLPEEFPMVLTVFLALGAWRLARVQVLSRRPAVVEALGAATVLCVDKTGTLTENRMRLRRLVTDTADVTLEPDAPLPEAVHRLLEYAMLASRRGSTDPMDRALLGQGDAALADSEHLHPDWQLAHEFPLTAGLLAMSQDWTDAEGVHRVAAKGAPEAVFGLCHLPPERIAALQDRLRTLGEAGLRVLAVAEGTAPAGSTVSDPHELDFRLLGFVAFEDPLRPSVPPAVAQAREAGIAVAMITGDHAATALAIARQAGIPTEAGALTGADIAALDDAGLAAAVQRVRVFARVQPEQKLRLVEAFRRNGEVVAMTGDGVNDAPALKAAHIGIAMGVRGTDVAREAAGLVLLDEDFGRIVGGVRMGRRIFDNLRNVMVYITAIHVPVAGLALLPLLLGLPPLMLPAHVVLTEMVIDPVCSLAFEGAPEAPGLMQRPPRRSDAGIVGWPMLWQGLVQGLCLLGATLTIDVLALQAGHGEDVARTLAVVALTVGNLGLAAANALSGNGWRALAAPGSRMLWAVTAGASAVLALAVALPGARALLHFGLPAAGDLGLAMCGAVVAVALGVALSHRLRRGD</sequence>
<dbReference type="Pfam" id="PF00122">
    <property type="entry name" value="E1-E2_ATPase"/>
    <property type="match status" value="1"/>
</dbReference>
<dbReference type="SFLD" id="SFLDS00003">
    <property type="entry name" value="Haloacid_Dehalogenase"/>
    <property type="match status" value="1"/>
</dbReference>
<keyword evidence="4" id="KW-0067">ATP-binding</keyword>
<feature type="transmembrane region" description="Helical" evidence="9">
    <location>
        <begin position="256"/>
        <end position="277"/>
    </location>
</feature>
<feature type="region of interest" description="Disordered" evidence="8">
    <location>
        <begin position="1"/>
        <end position="31"/>
    </location>
</feature>
<dbReference type="InterPro" id="IPR023214">
    <property type="entry name" value="HAD_sf"/>
</dbReference>
<evidence type="ECO:0000256" key="5">
    <source>
        <dbReference type="ARBA" id="ARBA00022967"/>
    </source>
</evidence>
<dbReference type="InterPro" id="IPR059000">
    <property type="entry name" value="ATPase_P-type_domA"/>
</dbReference>
<dbReference type="InterPro" id="IPR001757">
    <property type="entry name" value="P_typ_ATPase"/>
</dbReference>
<feature type="transmembrane region" description="Helical" evidence="9">
    <location>
        <begin position="297"/>
        <end position="314"/>
    </location>
</feature>
<gene>
    <name evidence="11" type="ORF">LXT13_20320</name>
</gene>
<dbReference type="SMART" id="SM00831">
    <property type="entry name" value="Cation_ATPase_N"/>
    <property type="match status" value="1"/>
</dbReference>
<dbReference type="PRINTS" id="PR00120">
    <property type="entry name" value="HATPASE"/>
</dbReference>